<gene>
    <name evidence="1" type="ORF">EZS28_040559</name>
</gene>
<reference evidence="1 2" key="1">
    <citation type="submission" date="2019-03" db="EMBL/GenBank/DDBJ databases">
        <title>Single cell metagenomics reveals metabolic interactions within the superorganism composed of flagellate Streblomastix strix and complex community of Bacteroidetes bacteria on its surface.</title>
        <authorList>
            <person name="Treitli S.C."/>
            <person name="Kolisko M."/>
            <person name="Husnik F."/>
            <person name="Keeling P."/>
            <person name="Hampl V."/>
        </authorList>
    </citation>
    <scope>NUCLEOTIDE SEQUENCE [LARGE SCALE GENOMIC DNA]</scope>
    <source>
        <strain evidence="1">ST1C</strain>
    </source>
</reference>
<evidence type="ECO:0000313" key="1">
    <source>
        <dbReference type="EMBL" id="KAA6363912.1"/>
    </source>
</evidence>
<name>A0A5J4U1M5_9EUKA</name>
<dbReference type="AlphaFoldDB" id="A0A5J4U1M5"/>
<sequence length="39" mass="4518">MDNQREQEQAETRIAIFVPEIDVQLSGNENSIDQRKEEG</sequence>
<feature type="non-terminal residue" evidence="1">
    <location>
        <position position="39"/>
    </location>
</feature>
<comment type="caution">
    <text evidence="1">The sequence shown here is derived from an EMBL/GenBank/DDBJ whole genome shotgun (WGS) entry which is preliminary data.</text>
</comment>
<evidence type="ECO:0000313" key="2">
    <source>
        <dbReference type="Proteomes" id="UP000324800"/>
    </source>
</evidence>
<proteinExistence type="predicted"/>
<dbReference type="Proteomes" id="UP000324800">
    <property type="component" value="Unassembled WGS sequence"/>
</dbReference>
<accession>A0A5J4U1M5</accession>
<protein>
    <submittedName>
        <fullName evidence="1">Uncharacterized protein</fullName>
    </submittedName>
</protein>
<organism evidence="1 2">
    <name type="scientific">Streblomastix strix</name>
    <dbReference type="NCBI Taxonomy" id="222440"/>
    <lineage>
        <taxon>Eukaryota</taxon>
        <taxon>Metamonada</taxon>
        <taxon>Preaxostyla</taxon>
        <taxon>Oxymonadida</taxon>
        <taxon>Streblomastigidae</taxon>
        <taxon>Streblomastix</taxon>
    </lineage>
</organism>
<dbReference type="EMBL" id="SNRW01022316">
    <property type="protein sequence ID" value="KAA6363912.1"/>
    <property type="molecule type" value="Genomic_DNA"/>
</dbReference>